<dbReference type="PROSITE" id="PS50110">
    <property type="entry name" value="RESPONSE_REGULATORY"/>
    <property type="match status" value="1"/>
</dbReference>
<comment type="caution">
    <text evidence="4">The sequence shown here is derived from an EMBL/GenBank/DDBJ whole genome shotgun (WGS) entry which is preliminary data.</text>
</comment>
<sequence>MKRLLFVEDEETIRFLVSEFFRDEDYEVTEAGNADDAMCFLRRSPTFDILVTDVQMPGSRDGLDVVAYARAISPKIAIVVVSGYADRLFERLAALKQPCEFLSKPFNLSEMTNSIERATSARGLVTATSHGLLIN</sequence>
<dbReference type="Gene3D" id="3.40.50.2300">
    <property type="match status" value="1"/>
</dbReference>
<dbReference type="InterPro" id="IPR050595">
    <property type="entry name" value="Bact_response_regulator"/>
</dbReference>
<dbReference type="PANTHER" id="PTHR44591:SF21">
    <property type="entry name" value="TWO-COMPONENT RESPONSE REGULATOR"/>
    <property type="match status" value="1"/>
</dbReference>
<dbReference type="SMART" id="SM00448">
    <property type="entry name" value="REC"/>
    <property type="match status" value="1"/>
</dbReference>
<dbReference type="GO" id="GO:0000160">
    <property type="term" value="P:phosphorelay signal transduction system"/>
    <property type="evidence" value="ECO:0007669"/>
    <property type="project" value="InterPro"/>
</dbReference>
<dbReference type="SUPFAM" id="SSF52172">
    <property type="entry name" value="CheY-like"/>
    <property type="match status" value="1"/>
</dbReference>
<dbReference type="Proteomes" id="UP000708298">
    <property type="component" value="Unassembled WGS sequence"/>
</dbReference>
<organism evidence="4 5">
    <name type="scientific">Acidisoma silvae</name>
    <dbReference type="NCBI Taxonomy" id="2802396"/>
    <lineage>
        <taxon>Bacteria</taxon>
        <taxon>Pseudomonadati</taxon>
        <taxon>Pseudomonadota</taxon>
        <taxon>Alphaproteobacteria</taxon>
        <taxon>Acetobacterales</taxon>
        <taxon>Acidocellaceae</taxon>
        <taxon>Acidisoma</taxon>
    </lineage>
</organism>
<feature type="modified residue" description="4-aspartylphosphate" evidence="2">
    <location>
        <position position="53"/>
    </location>
</feature>
<evidence type="ECO:0000259" key="3">
    <source>
        <dbReference type="PROSITE" id="PS50110"/>
    </source>
</evidence>
<keyword evidence="5" id="KW-1185">Reference proteome</keyword>
<accession>A0A963YWF6</accession>
<dbReference type="InterPro" id="IPR011006">
    <property type="entry name" value="CheY-like_superfamily"/>
</dbReference>
<evidence type="ECO:0000313" key="4">
    <source>
        <dbReference type="EMBL" id="MCB8878406.1"/>
    </source>
</evidence>
<reference evidence="4" key="1">
    <citation type="journal article" date="2021" name="Microorganisms">
        <title>Acidisoma silvae sp. nov. and Acidisomacellulosilytica sp. nov., Two Acidophilic Bacteria Isolated from Decaying Wood, Hydrolyzing Cellulose and Producing Poly-3-hydroxybutyrate.</title>
        <authorList>
            <person name="Mieszkin S."/>
            <person name="Pouder E."/>
            <person name="Uroz S."/>
            <person name="Simon-Colin C."/>
            <person name="Alain K."/>
        </authorList>
    </citation>
    <scope>NUCLEOTIDE SEQUENCE</scope>
    <source>
        <strain evidence="4">HW T2.11</strain>
    </source>
</reference>
<dbReference type="InterPro" id="IPR001789">
    <property type="entry name" value="Sig_transdc_resp-reg_receiver"/>
</dbReference>
<feature type="domain" description="Response regulatory" evidence="3">
    <location>
        <begin position="3"/>
        <end position="119"/>
    </location>
</feature>
<name>A0A963YWF6_9PROT</name>
<reference evidence="4" key="2">
    <citation type="submission" date="2021-01" db="EMBL/GenBank/DDBJ databases">
        <authorList>
            <person name="Mieszkin S."/>
            <person name="Pouder E."/>
            <person name="Alain K."/>
        </authorList>
    </citation>
    <scope>NUCLEOTIDE SEQUENCE</scope>
    <source>
        <strain evidence="4">HW T2.11</strain>
    </source>
</reference>
<gene>
    <name evidence="4" type="ORF">ASILVAE211_24735</name>
</gene>
<dbReference type="AlphaFoldDB" id="A0A963YWF6"/>
<dbReference type="PANTHER" id="PTHR44591">
    <property type="entry name" value="STRESS RESPONSE REGULATOR PROTEIN 1"/>
    <property type="match status" value="1"/>
</dbReference>
<dbReference type="RefSeq" id="WP_227324052.1">
    <property type="nucleotide sequence ID" value="NZ_JAESVB010000034.1"/>
</dbReference>
<evidence type="ECO:0000313" key="5">
    <source>
        <dbReference type="Proteomes" id="UP000708298"/>
    </source>
</evidence>
<evidence type="ECO:0000256" key="1">
    <source>
        <dbReference type="ARBA" id="ARBA00022553"/>
    </source>
</evidence>
<keyword evidence="1 2" id="KW-0597">Phosphoprotein</keyword>
<evidence type="ECO:0000256" key="2">
    <source>
        <dbReference type="PROSITE-ProRule" id="PRU00169"/>
    </source>
</evidence>
<protein>
    <submittedName>
        <fullName evidence="4">Response regulator</fullName>
    </submittedName>
</protein>
<proteinExistence type="predicted"/>
<dbReference type="EMBL" id="JAESVB010000034">
    <property type="protein sequence ID" value="MCB8878406.1"/>
    <property type="molecule type" value="Genomic_DNA"/>
</dbReference>
<dbReference type="Pfam" id="PF00072">
    <property type="entry name" value="Response_reg"/>
    <property type="match status" value="1"/>
</dbReference>